<accession>A0A560H8J1</accession>
<dbReference type="AlphaFoldDB" id="A0A560H8J1"/>
<evidence type="ECO:0000313" key="2">
    <source>
        <dbReference type="Proteomes" id="UP000315751"/>
    </source>
</evidence>
<dbReference type="EMBL" id="VITR01000006">
    <property type="protein sequence ID" value="TWB42655.1"/>
    <property type="molecule type" value="Genomic_DNA"/>
</dbReference>
<dbReference type="RefSeq" id="WP_145732447.1">
    <property type="nucleotide sequence ID" value="NZ_VITR01000006.1"/>
</dbReference>
<evidence type="ECO:0008006" key="3">
    <source>
        <dbReference type="Google" id="ProtNLM"/>
    </source>
</evidence>
<name>A0A560H8J1_9PROT</name>
<comment type="caution">
    <text evidence="1">The sequence shown here is derived from an EMBL/GenBank/DDBJ whole genome shotgun (WGS) entry which is preliminary data.</text>
</comment>
<proteinExistence type="predicted"/>
<sequence length="238" mass="26394">MQQSLDAVSPDTVPLEAVPLETVRGMFETDNAPLVPRVRAFLSNVLRTPLSHARFMNELSLMEHMGSNKIMATQHGPGMDLPTLKHLAEEARHAFFFKRQAEAVARRPLDYVQADLLSPAAGRLYFQKLDIGVEQALAGEPPRSKVLYLHVSLIVEFRAVWFYHLYETALRQTGSRISLKSLLAEEQGHLGDMADRLKALGAWDPVRLGRMCALETALFGTLLGRLERAVTPPAAVAA</sequence>
<gene>
    <name evidence="1" type="ORF">FBZ90_106256</name>
</gene>
<organism evidence="1 2">
    <name type="scientific">Nitrospirillum amazonense</name>
    <dbReference type="NCBI Taxonomy" id="28077"/>
    <lineage>
        <taxon>Bacteria</taxon>
        <taxon>Pseudomonadati</taxon>
        <taxon>Pseudomonadota</taxon>
        <taxon>Alphaproteobacteria</taxon>
        <taxon>Rhodospirillales</taxon>
        <taxon>Azospirillaceae</taxon>
        <taxon>Nitrospirillum</taxon>
    </lineage>
</organism>
<dbReference type="OrthoDB" id="338241at2"/>
<evidence type="ECO:0000313" key="1">
    <source>
        <dbReference type="EMBL" id="TWB42655.1"/>
    </source>
</evidence>
<reference evidence="1 2" key="1">
    <citation type="submission" date="2019-06" db="EMBL/GenBank/DDBJ databases">
        <title>Genomic Encyclopedia of Type Strains, Phase IV (KMG-V): Genome sequencing to study the core and pangenomes of soil and plant-associated prokaryotes.</title>
        <authorList>
            <person name="Whitman W."/>
        </authorList>
    </citation>
    <scope>NUCLEOTIDE SEQUENCE [LARGE SCALE GENOMIC DNA]</scope>
    <source>
        <strain evidence="1 2">BR 11622</strain>
    </source>
</reference>
<dbReference type="InterPro" id="IPR009078">
    <property type="entry name" value="Ferritin-like_SF"/>
</dbReference>
<dbReference type="SUPFAM" id="SSF47240">
    <property type="entry name" value="Ferritin-like"/>
    <property type="match status" value="1"/>
</dbReference>
<keyword evidence="2" id="KW-1185">Reference proteome</keyword>
<dbReference type="Proteomes" id="UP000315751">
    <property type="component" value="Unassembled WGS sequence"/>
</dbReference>
<protein>
    <recommendedName>
        <fullName evidence="3">Heme oxygenase-like protein</fullName>
    </recommendedName>
</protein>